<evidence type="ECO:0000256" key="1">
    <source>
        <dbReference type="ARBA" id="ARBA00004651"/>
    </source>
</evidence>
<dbReference type="InterPro" id="IPR035906">
    <property type="entry name" value="MetI-like_sf"/>
</dbReference>
<dbReference type="CDD" id="cd06261">
    <property type="entry name" value="TM_PBP2"/>
    <property type="match status" value="1"/>
</dbReference>
<evidence type="ECO:0000256" key="4">
    <source>
        <dbReference type="ARBA" id="ARBA00022692"/>
    </source>
</evidence>
<reference evidence="9 10" key="1">
    <citation type="submission" date="2018-08" db="EMBL/GenBank/DDBJ databases">
        <title>Meiothermus granaticius genome AF-68 sequencing project.</title>
        <authorList>
            <person name="Da Costa M.S."/>
            <person name="Albuquerque L."/>
            <person name="Raposo P."/>
            <person name="Froufe H.J.C."/>
            <person name="Barroso C.S."/>
            <person name="Egas C."/>
        </authorList>
    </citation>
    <scope>NUCLEOTIDE SEQUENCE [LARGE SCALE GENOMIC DNA]</scope>
    <source>
        <strain evidence="9 10">AF-68</strain>
    </source>
</reference>
<feature type="transmembrane region" description="Helical" evidence="7">
    <location>
        <begin position="12"/>
        <end position="36"/>
    </location>
</feature>
<dbReference type="AlphaFoldDB" id="A0A399FEA3"/>
<dbReference type="Proteomes" id="UP000266178">
    <property type="component" value="Unassembled WGS sequence"/>
</dbReference>
<evidence type="ECO:0000313" key="10">
    <source>
        <dbReference type="Proteomes" id="UP000266178"/>
    </source>
</evidence>
<accession>A0A399FEA3</accession>
<dbReference type="GO" id="GO:0055085">
    <property type="term" value="P:transmembrane transport"/>
    <property type="evidence" value="ECO:0007669"/>
    <property type="project" value="InterPro"/>
</dbReference>
<feature type="transmembrane region" description="Helical" evidence="7">
    <location>
        <begin position="301"/>
        <end position="321"/>
    </location>
</feature>
<evidence type="ECO:0000256" key="7">
    <source>
        <dbReference type="RuleBase" id="RU363032"/>
    </source>
</evidence>
<sequence length="364" mass="39969">MRRAQRTELLYALMFIAPFLLYLLIFHGFAFARAVYFSLTDKGLFNTPHFVGLRNYAYLIQDDRFLLALQHSIAYTLVVTVIQTFLALALAAVLNQRLKGITFFRTVYYVPSILSSAAVTVIAIWFFQKTGFLNNLLAWVSAYAPILLTLGGLFILAQGVQVGWERSRGLPVAPTDPALATVSLLVALVLTWVLSATGLVTARPMTEPTLAWLSETNSFLGIPIPLWAIMMLNIFTTIPTLMLIFLAGLQDVPKSIYEAAAIDGANPIQQFFRITVPMLRPVTFLVVTLSLIGTLQMYDQVALMGNAASLDSIIVLAYFVYNNVFNSNVPGNVGIASAAALVLALLTFAIVGLQRLLGISEKSY</sequence>
<dbReference type="Pfam" id="PF00528">
    <property type="entry name" value="BPD_transp_1"/>
    <property type="match status" value="1"/>
</dbReference>
<feature type="transmembrane region" description="Helical" evidence="7">
    <location>
        <begin position="73"/>
        <end position="94"/>
    </location>
</feature>
<keyword evidence="6 7" id="KW-0472">Membrane</keyword>
<protein>
    <submittedName>
        <fullName evidence="9">Lactose transport system permease protein LacF</fullName>
    </submittedName>
</protein>
<dbReference type="RefSeq" id="WP_119355708.1">
    <property type="nucleotide sequence ID" value="NZ_BJXM01000004.1"/>
</dbReference>
<evidence type="ECO:0000256" key="3">
    <source>
        <dbReference type="ARBA" id="ARBA00022475"/>
    </source>
</evidence>
<comment type="caution">
    <text evidence="9">The sequence shown here is derived from an EMBL/GenBank/DDBJ whole genome shotgun (WGS) entry which is preliminary data.</text>
</comment>
<evidence type="ECO:0000256" key="6">
    <source>
        <dbReference type="ARBA" id="ARBA00023136"/>
    </source>
</evidence>
<dbReference type="EMBL" id="QWLB01000002">
    <property type="protein sequence ID" value="RIH93819.1"/>
    <property type="molecule type" value="Genomic_DNA"/>
</dbReference>
<feature type="transmembrane region" description="Helical" evidence="7">
    <location>
        <begin position="222"/>
        <end position="247"/>
    </location>
</feature>
<dbReference type="InterPro" id="IPR000515">
    <property type="entry name" value="MetI-like"/>
</dbReference>
<dbReference type="PROSITE" id="PS50928">
    <property type="entry name" value="ABC_TM1"/>
    <property type="match status" value="1"/>
</dbReference>
<dbReference type="OrthoDB" id="9786413at2"/>
<name>A0A399FEA3_9DEIN</name>
<proteinExistence type="inferred from homology"/>
<evidence type="ECO:0000313" key="9">
    <source>
        <dbReference type="EMBL" id="RIH93819.1"/>
    </source>
</evidence>
<comment type="similarity">
    <text evidence="7">Belongs to the binding-protein-dependent transport system permease family.</text>
</comment>
<dbReference type="GO" id="GO:0005886">
    <property type="term" value="C:plasma membrane"/>
    <property type="evidence" value="ECO:0007669"/>
    <property type="project" value="UniProtKB-SubCell"/>
</dbReference>
<dbReference type="SUPFAM" id="SSF161098">
    <property type="entry name" value="MetI-like"/>
    <property type="match status" value="1"/>
</dbReference>
<organism evidence="9 10">
    <name type="scientific">Meiothermus granaticius NBRC 107808</name>
    <dbReference type="NCBI Taxonomy" id="1227551"/>
    <lineage>
        <taxon>Bacteria</taxon>
        <taxon>Thermotogati</taxon>
        <taxon>Deinococcota</taxon>
        <taxon>Deinococci</taxon>
        <taxon>Thermales</taxon>
        <taxon>Thermaceae</taxon>
        <taxon>Meiothermus</taxon>
    </lineage>
</organism>
<evidence type="ECO:0000259" key="8">
    <source>
        <dbReference type="PROSITE" id="PS50928"/>
    </source>
</evidence>
<feature type="transmembrane region" description="Helical" evidence="7">
    <location>
        <begin position="106"/>
        <end position="127"/>
    </location>
</feature>
<dbReference type="PANTHER" id="PTHR30193:SF37">
    <property type="entry name" value="INNER MEMBRANE ABC TRANSPORTER PERMEASE PROTEIN YCJO"/>
    <property type="match status" value="1"/>
</dbReference>
<keyword evidence="10" id="KW-1185">Reference proteome</keyword>
<keyword evidence="2 7" id="KW-0813">Transport</keyword>
<feature type="transmembrane region" description="Helical" evidence="7">
    <location>
        <begin position="333"/>
        <end position="353"/>
    </location>
</feature>
<comment type="subcellular location">
    <subcellularLocation>
        <location evidence="1 7">Cell membrane</location>
        <topology evidence="1 7">Multi-pass membrane protein</topology>
    </subcellularLocation>
</comment>
<dbReference type="PANTHER" id="PTHR30193">
    <property type="entry name" value="ABC TRANSPORTER PERMEASE PROTEIN"/>
    <property type="match status" value="1"/>
</dbReference>
<evidence type="ECO:0000256" key="2">
    <source>
        <dbReference type="ARBA" id="ARBA00022448"/>
    </source>
</evidence>
<feature type="transmembrane region" description="Helical" evidence="7">
    <location>
        <begin position="178"/>
        <end position="202"/>
    </location>
</feature>
<keyword evidence="5 7" id="KW-1133">Transmembrane helix</keyword>
<feature type="domain" description="ABC transmembrane type-1" evidence="8">
    <location>
        <begin position="69"/>
        <end position="354"/>
    </location>
</feature>
<keyword evidence="3" id="KW-1003">Cell membrane</keyword>
<keyword evidence="4 7" id="KW-0812">Transmembrane</keyword>
<gene>
    <name evidence="9" type="primary">lacF_1</name>
    <name evidence="9" type="ORF">Mgrana_00168</name>
</gene>
<evidence type="ECO:0000256" key="5">
    <source>
        <dbReference type="ARBA" id="ARBA00022989"/>
    </source>
</evidence>
<dbReference type="Gene3D" id="1.10.3720.10">
    <property type="entry name" value="MetI-like"/>
    <property type="match status" value="2"/>
</dbReference>
<dbReference type="InterPro" id="IPR051393">
    <property type="entry name" value="ABC_transporter_permease"/>
</dbReference>
<feature type="transmembrane region" description="Helical" evidence="7">
    <location>
        <begin position="139"/>
        <end position="157"/>
    </location>
</feature>